<keyword evidence="2" id="KW-1185">Reference proteome</keyword>
<name>A0ACC0UHQ5_9AGAM</name>
<evidence type="ECO:0000313" key="1">
    <source>
        <dbReference type="EMBL" id="KAI9511183.1"/>
    </source>
</evidence>
<organism evidence="1 2">
    <name type="scientific">Russula earlei</name>
    <dbReference type="NCBI Taxonomy" id="71964"/>
    <lineage>
        <taxon>Eukaryota</taxon>
        <taxon>Fungi</taxon>
        <taxon>Dikarya</taxon>
        <taxon>Basidiomycota</taxon>
        <taxon>Agaricomycotina</taxon>
        <taxon>Agaricomycetes</taxon>
        <taxon>Russulales</taxon>
        <taxon>Russulaceae</taxon>
        <taxon>Russula</taxon>
    </lineage>
</organism>
<proteinExistence type="predicted"/>
<gene>
    <name evidence="1" type="ORF">F5148DRAFT_1281111</name>
</gene>
<protein>
    <submittedName>
        <fullName evidence="1">Uncharacterized protein</fullName>
    </submittedName>
</protein>
<reference evidence="1" key="1">
    <citation type="submission" date="2021-03" db="EMBL/GenBank/DDBJ databases">
        <title>Evolutionary priming and transition to the ectomycorrhizal habit in an iconic lineage of mushroom-forming fungi: is preadaptation a requirement?</title>
        <authorList>
            <consortium name="DOE Joint Genome Institute"/>
            <person name="Looney B.P."/>
            <person name="Miyauchi S."/>
            <person name="Morin E."/>
            <person name="Drula E."/>
            <person name="Courty P.E."/>
            <person name="Chicoki N."/>
            <person name="Fauchery L."/>
            <person name="Kohler A."/>
            <person name="Kuo A."/>
            <person name="LaButti K."/>
            <person name="Pangilinan J."/>
            <person name="Lipzen A."/>
            <person name="Riley R."/>
            <person name="Andreopoulos W."/>
            <person name="He G."/>
            <person name="Johnson J."/>
            <person name="Barry K.W."/>
            <person name="Grigoriev I.V."/>
            <person name="Nagy L."/>
            <person name="Hibbett D."/>
            <person name="Henrissat B."/>
            <person name="Matheny P.B."/>
            <person name="Labbe J."/>
            <person name="Martin A.F."/>
        </authorList>
    </citation>
    <scope>NUCLEOTIDE SEQUENCE</scope>
    <source>
        <strain evidence="1">BPL698</strain>
    </source>
</reference>
<evidence type="ECO:0000313" key="2">
    <source>
        <dbReference type="Proteomes" id="UP001207468"/>
    </source>
</evidence>
<dbReference type="Proteomes" id="UP001207468">
    <property type="component" value="Unassembled WGS sequence"/>
</dbReference>
<accession>A0ACC0UHQ5</accession>
<sequence length="647" mass="72185">MRALYPTSNALDALSDDLIALKIARHTPCELCDDCPGLHPGPHVHVVRDGENSLIDLTQYGSDEEDDGPAYLRRCGCGHDPRQHGANAAELGEEEYTRRANLALQIDQHLEGSGKLLDFAYSDDGLRALRHGMRMAMSLASPLTEPAGSASLAPSSPRQTPLSRASSSIDEDLHQLAKRPRLSEEDDEDEDKPLAITARMNLPSSSRFENGARPHPPRRGGKGPSAMSTAHTAPVSIPPPSGDILAEMNGEISPTNASEVPYKVEEQMDESQLDRLATGVTVDTAVPSSSSSYPGMKPEKPSAIELRKGIIQIISVENDGHPRSHVILTNLKTLFRKQLPVMPREYIARLVFDSNSKCLAICKRGYKVVGGICYRPFPHRGFAEIVFFATASISQEKGYGGLLMDHFKAHTRRTYPDMMHFLTYADNFAVGYFKKQGFSKEITLDRSVWAGYIKDYEGGTIMQCTMLRRVDYTATRDIIVHQREAVLTKIRQLSRSHEVYPGLPQFQNGAGEGVIVDYRNVPGLRESGWTPDMSAATMPVTRNTELSTMNRLLSEMQNHTSAWPFREPVKLSEAADYYEVIEQPMDLRTMGEKLESGKYASLEEFVDDAQLIFDNCRYYNLEDSMWCKHANRLEKAFKESLARLRDL</sequence>
<comment type="caution">
    <text evidence="1">The sequence shown here is derived from an EMBL/GenBank/DDBJ whole genome shotgun (WGS) entry which is preliminary data.</text>
</comment>
<dbReference type="EMBL" id="JAGFNK010000026">
    <property type="protein sequence ID" value="KAI9511183.1"/>
    <property type="molecule type" value="Genomic_DNA"/>
</dbReference>